<gene>
    <name evidence="7" type="ORF">FEM48_Zijuj10G0019400</name>
</gene>
<keyword evidence="1" id="KW-0479">Metal-binding</keyword>
<dbReference type="SUPFAM" id="SSF57889">
    <property type="entry name" value="Cysteine-rich domain"/>
    <property type="match status" value="4"/>
</dbReference>
<dbReference type="EMBL" id="JAEACU010000010">
    <property type="protein sequence ID" value="KAH7515371.1"/>
    <property type="molecule type" value="Genomic_DNA"/>
</dbReference>
<evidence type="ECO:0000256" key="2">
    <source>
        <dbReference type="ARBA" id="ARBA00022737"/>
    </source>
</evidence>
<dbReference type="Pfam" id="PF03107">
    <property type="entry name" value="C1_2"/>
    <property type="match status" value="3"/>
</dbReference>
<evidence type="ECO:0000313" key="8">
    <source>
        <dbReference type="Proteomes" id="UP000813462"/>
    </source>
</evidence>
<dbReference type="GO" id="GO:0008270">
    <property type="term" value="F:zinc ion binding"/>
    <property type="evidence" value="ECO:0007669"/>
    <property type="project" value="UniProtKB-KW"/>
</dbReference>
<feature type="domain" description="Zinc finger PHD-type" evidence="6">
    <location>
        <begin position="27"/>
        <end position="93"/>
    </location>
</feature>
<feature type="coiled-coil region" evidence="5">
    <location>
        <begin position="412"/>
        <end position="463"/>
    </location>
</feature>
<protein>
    <recommendedName>
        <fullName evidence="6">Zinc finger PHD-type domain-containing protein</fullName>
    </recommendedName>
</protein>
<evidence type="ECO:0000256" key="1">
    <source>
        <dbReference type="ARBA" id="ARBA00022723"/>
    </source>
</evidence>
<evidence type="ECO:0000256" key="3">
    <source>
        <dbReference type="ARBA" id="ARBA00022771"/>
    </source>
</evidence>
<feature type="domain" description="Zinc finger PHD-type" evidence="6">
    <location>
        <begin position="287"/>
        <end position="349"/>
    </location>
</feature>
<proteinExistence type="predicted"/>
<sequence length="525" mass="61777">MVKLVKIENPHYHRLEFIEGSAPSPQTCHKCRQPVSRNYYECEYIRSCEYSLHKECTELKDLPRKFHPLHPQHPLAIHDNFPYVKSFVCSFCGKHRQSRQFHQCIADGCNFYLDDDCVRDFISRPELLKKYEIQHFFHDHQNHQLSPRIGISEEDPVELNEFGYPSYDTDKYDGCRELTYDDQEVYRCTGCRFYLHTKCSKVPKEVQHYSHPHHPLVLRQNLFDHEVRCIGCLKWMEDEFYVHCTHCPTFNLDLQCYFRAQTQPTMKHEIHEHPLEFFRLTYNEDVRCHACNTPCNDYSYCCFTCNFKFHPDCLALPITVESDDHVHPLTLTLSFKYDHPTAYYCDICEKRRDPDCGIYLCKECRFIAHFECALSLTTAEEEETAHAPWRQKIEDDIHKSDENNEDVSLEIFDQLNVEIEKLGEVIQQLIIKKKEGEHLTEKIQEFDERHKNTEDMLRRLKQSVRGHQLQTAPKRTKRSLPAESFAVNCTPTTKLTACAGASNLELGSSVQLLPLIGLEGRVELK</sequence>
<keyword evidence="4" id="KW-0862">Zinc</keyword>
<dbReference type="PANTHER" id="PTHR46288:SF27">
    <property type="entry name" value="CYSTEINE_HISTIDINE-RICH C1 DOMAIN FAMILY PROTEIN"/>
    <property type="match status" value="1"/>
</dbReference>
<organism evidence="7 8">
    <name type="scientific">Ziziphus jujuba var. spinosa</name>
    <dbReference type="NCBI Taxonomy" id="714518"/>
    <lineage>
        <taxon>Eukaryota</taxon>
        <taxon>Viridiplantae</taxon>
        <taxon>Streptophyta</taxon>
        <taxon>Embryophyta</taxon>
        <taxon>Tracheophyta</taxon>
        <taxon>Spermatophyta</taxon>
        <taxon>Magnoliopsida</taxon>
        <taxon>eudicotyledons</taxon>
        <taxon>Gunneridae</taxon>
        <taxon>Pentapetalae</taxon>
        <taxon>rosids</taxon>
        <taxon>fabids</taxon>
        <taxon>Rosales</taxon>
        <taxon>Rhamnaceae</taxon>
        <taxon>Paliureae</taxon>
        <taxon>Ziziphus</taxon>
    </lineage>
</organism>
<dbReference type="PANTHER" id="PTHR46288">
    <property type="entry name" value="PHORBOL-ESTER/DAG-TYPE DOMAIN-CONTAINING PROTEIN"/>
    <property type="match status" value="1"/>
</dbReference>
<dbReference type="InterPro" id="IPR046349">
    <property type="entry name" value="C1-like_sf"/>
</dbReference>
<reference evidence="7" key="1">
    <citation type="journal article" date="2021" name="Front. Plant Sci.">
        <title>Chromosome-Scale Genome Assembly for Chinese Sour Jujube and Insights Into Its Genome Evolution and Domestication Signature.</title>
        <authorList>
            <person name="Shen L.-Y."/>
            <person name="Luo H."/>
            <person name="Wang X.-L."/>
            <person name="Wang X.-M."/>
            <person name="Qiu X.-J."/>
            <person name="Liu H."/>
            <person name="Zhou S.-S."/>
            <person name="Jia K.-H."/>
            <person name="Nie S."/>
            <person name="Bao Y.-T."/>
            <person name="Zhang R.-G."/>
            <person name="Yun Q.-Z."/>
            <person name="Chai Y.-H."/>
            <person name="Lu J.-Y."/>
            <person name="Li Y."/>
            <person name="Zhao S.-W."/>
            <person name="Mao J.-F."/>
            <person name="Jia S.-G."/>
            <person name="Mao Y.-M."/>
        </authorList>
    </citation>
    <scope>NUCLEOTIDE SEQUENCE</scope>
    <source>
        <strain evidence="7">AT0</strain>
        <tissue evidence="7">Leaf</tissue>
    </source>
</reference>
<keyword evidence="5" id="KW-0175">Coiled coil</keyword>
<name>A0A978UKL9_ZIZJJ</name>
<dbReference type="Proteomes" id="UP000813462">
    <property type="component" value="Unassembled WGS sequence"/>
</dbReference>
<keyword evidence="2" id="KW-0677">Repeat</keyword>
<dbReference type="SMART" id="SM00249">
    <property type="entry name" value="PHD"/>
    <property type="match status" value="2"/>
</dbReference>
<dbReference type="InterPro" id="IPR001965">
    <property type="entry name" value="Znf_PHD"/>
</dbReference>
<evidence type="ECO:0000259" key="6">
    <source>
        <dbReference type="SMART" id="SM00249"/>
    </source>
</evidence>
<evidence type="ECO:0000256" key="4">
    <source>
        <dbReference type="ARBA" id="ARBA00022833"/>
    </source>
</evidence>
<evidence type="ECO:0000313" key="7">
    <source>
        <dbReference type="EMBL" id="KAH7515371.1"/>
    </source>
</evidence>
<evidence type="ECO:0000256" key="5">
    <source>
        <dbReference type="SAM" id="Coils"/>
    </source>
</evidence>
<dbReference type="AlphaFoldDB" id="A0A978UKL9"/>
<dbReference type="InterPro" id="IPR004146">
    <property type="entry name" value="DC1"/>
</dbReference>
<comment type="caution">
    <text evidence="7">The sequence shown here is derived from an EMBL/GenBank/DDBJ whole genome shotgun (WGS) entry which is preliminary data.</text>
</comment>
<keyword evidence="3" id="KW-0863">Zinc-finger</keyword>
<accession>A0A978UKL9</accession>